<keyword evidence="3" id="KW-1185">Reference proteome</keyword>
<gene>
    <name evidence="2" type="ORF">CDAR_460131</name>
</gene>
<proteinExistence type="predicted"/>
<dbReference type="AlphaFoldDB" id="A0AAV4RC97"/>
<organism evidence="2 3">
    <name type="scientific">Caerostris darwini</name>
    <dbReference type="NCBI Taxonomy" id="1538125"/>
    <lineage>
        <taxon>Eukaryota</taxon>
        <taxon>Metazoa</taxon>
        <taxon>Ecdysozoa</taxon>
        <taxon>Arthropoda</taxon>
        <taxon>Chelicerata</taxon>
        <taxon>Arachnida</taxon>
        <taxon>Araneae</taxon>
        <taxon>Araneomorphae</taxon>
        <taxon>Entelegynae</taxon>
        <taxon>Araneoidea</taxon>
        <taxon>Araneidae</taxon>
        <taxon>Caerostris</taxon>
    </lineage>
</organism>
<evidence type="ECO:0000313" key="2">
    <source>
        <dbReference type="EMBL" id="GIY17855.1"/>
    </source>
</evidence>
<dbReference type="EMBL" id="BPLQ01005847">
    <property type="protein sequence ID" value="GIY17855.1"/>
    <property type="molecule type" value="Genomic_DNA"/>
</dbReference>
<accession>A0AAV4RC97</accession>
<dbReference type="Proteomes" id="UP001054837">
    <property type="component" value="Unassembled WGS sequence"/>
</dbReference>
<evidence type="ECO:0000256" key="1">
    <source>
        <dbReference type="SAM" id="MobiDB-lite"/>
    </source>
</evidence>
<feature type="region of interest" description="Disordered" evidence="1">
    <location>
        <begin position="31"/>
        <end position="83"/>
    </location>
</feature>
<sequence>METSNSDAGSELFIEAPQNISYINHITNSHEIVPTHTNRLPHPSPTPKNRNQKENHSESKTISWVTHHHREKQDGVTCHPPDRAKGSSHTFAFYFVTRLTVQKQCMGAIEDLVCELYPNEPKFRLHI</sequence>
<name>A0AAV4RC97_9ARAC</name>
<reference evidence="2 3" key="1">
    <citation type="submission" date="2021-06" db="EMBL/GenBank/DDBJ databases">
        <title>Caerostris darwini draft genome.</title>
        <authorList>
            <person name="Kono N."/>
            <person name="Arakawa K."/>
        </authorList>
    </citation>
    <scope>NUCLEOTIDE SEQUENCE [LARGE SCALE GENOMIC DNA]</scope>
</reference>
<comment type="caution">
    <text evidence="2">The sequence shown here is derived from an EMBL/GenBank/DDBJ whole genome shotgun (WGS) entry which is preliminary data.</text>
</comment>
<protein>
    <submittedName>
        <fullName evidence="2">Uncharacterized protein</fullName>
    </submittedName>
</protein>
<evidence type="ECO:0000313" key="3">
    <source>
        <dbReference type="Proteomes" id="UP001054837"/>
    </source>
</evidence>